<dbReference type="AlphaFoldDB" id="A0A6A5BMJ6"/>
<evidence type="ECO:0000256" key="1">
    <source>
        <dbReference type="SAM" id="MobiDB-lite"/>
    </source>
</evidence>
<sequence length="187" mass="21480">MCGLINNSVNNLKKTNEGREKDKQRSKERREKLAMDGRCTDCGELLEKHVIDFSQFDANTLLDEEGKVRPDLLRPRCKKCLQQHASYKLKTYIDLRQEGIMCSRHVSIALEECDGSKGACFQCGIVHMTQQFTSLKCFEQNVKDNMPLFMTMMRLDSQSVNYVALSLKISSKLLEHVCTISTFMTRL</sequence>
<proteinExistence type="predicted"/>
<evidence type="ECO:0000313" key="2">
    <source>
        <dbReference type="EMBL" id="KAF0975284.1"/>
    </source>
</evidence>
<dbReference type="RefSeq" id="XP_044559997.1">
    <property type="nucleotide sequence ID" value="XM_044709249.1"/>
</dbReference>
<reference evidence="2 3" key="1">
    <citation type="journal article" date="2019" name="Sci. Rep.">
        <title>Nanopore sequencing improves the draft genome of the human pathogenic amoeba Naegleria fowleri.</title>
        <authorList>
            <person name="Liechti N."/>
            <person name="Schurch N."/>
            <person name="Bruggmann R."/>
            <person name="Wittwer M."/>
        </authorList>
    </citation>
    <scope>NUCLEOTIDE SEQUENCE [LARGE SCALE GENOMIC DNA]</scope>
    <source>
        <strain evidence="2 3">ATCC 30894</strain>
    </source>
</reference>
<keyword evidence="3" id="KW-1185">Reference proteome</keyword>
<evidence type="ECO:0000313" key="3">
    <source>
        <dbReference type="Proteomes" id="UP000444721"/>
    </source>
</evidence>
<feature type="compositionally biased region" description="Polar residues" evidence="1">
    <location>
        <begin position="1"/>
        <end position="13"/>
    </location>
</feature>
<dbReference type="Proteomes" id="UP000444721">
    <property type="component" value="Unassembled WGS sequence"/>
</dbReference>
<dbReference type="EMBL" id="VFQX01000047">
    <property type="protein sequence ID" value="KAF0975284.1"/>
    <property type="molecule type" value="Genomic_DNA"/>
</dbReference>
<protein>
    <submittedName>
        <fullName evidence="2">Uncharacterized protein</fullName>
    </submittedName>
</protein>
<accession>A0A6A5BMJ6</accession>
<dbReference type="VEuPathDB" id="AmoebaDB:NF0056390"/>
<organism evidence="2 3">
    <name type="scientific">Naegleria fowleri</name>
    <name type="common">Brain eating amoeba</name>
    <dbReference type="NCBI Taxonomy" id="5763"/>
    <lineage>
        <taxon>Eukaryota</taxon>
        <taxon>Discoba</taxon>
        <taxon>Heterolobosea</taxon>
        <taxon>Tetramitia</taxon>
        <taxon>Eutetramitia</taxon>
        <taxon>Vahlkampfiidae</taxon>
        <taxon>Naegleria</taxon>
    </lineage>
</organism>
<dbReference type="VEuPathDB" id="AmoebaDB:FDP41_005697"/>
<feature type="region of interest" description="Disordered" evidence="1">
    <location>
        <begin position="1"/>
        <end position="32"/>
    </location>
</feature>
<name>A0A6A5BMJ6_NAEFO</name>
<comment type="caution">
    <text evidence="2">The sequence shown here is derived from an EMBL/GenBank/DDBJ whole genome shotgun (WGS) entry which is preliminary data.</text>
</comment>
<gene>
    <name evidence="2" type="ORF">FDP41_005697</name>
</gene>
<dbReference type="GeneID" id="68112915"/>
<dbReference type="VEuPathDB" id="AmoebaDB:NfTy_050990"/>
<feature type="compositionally biased region" description="Basic and acidic residues" evidence="1">
    <location>
        <begin position="14"/>
        <end position="32"/>
    </location>
</feature>